<dbReference type="PANTHER" id="PTHR30466:SF1">
    <property type="entry name" value="FMN REDUCTASE (NADH) RUTF"/>
    <property type="match status" value="1"/>
</dbReference>
<dbReference type="GO" id="GO:0010181">
    <property type="term" value="F:FMN binding"/>
    <property type="evidence" value="ECO:0007669"/>
    <property type="project" value="InterPro"/>
</dbReference>
<dbReference type="Pfam" id="PF01613">
    <property type="entry name" value="Flavin_Reduct"/>
    <property type="match status" value="1"/>
</dbReference>
<evidence type="ECO:0000313" key="5">
    <source>
        <dbReference type="EMBL" id="KAG2179458.1"/>
    </source>
</evidence>
<evidence type="ECO:0000259" key="3">
    <source>
        <dbReference type="SMART" id="SM00903"/>
    </source>
</evidence>
<feature type="compositionally biased region" description="Acidic residues" evidence="2">
    <location>
        <begin position="1003"/>
        <end position="1020"/>
    </location>
</feature>
<dbReference type="OrthoDB" id="7785529at2759"/>
<name>A0A8H7PTB5_9FUNG</name>
<sequence>MAKRILTHLKDIGATVKAVASVASANVAKPRVARMLSNPPLAQSIQAHAKNQTNDNNVMHYSNIPESGSKIESIQSEVRSIMRKVPQLVVVVTTAHPNDPEYRRGITVSSFTSISLHPYPLISFCVRKPSRASDLLHVANRFVVQVLSSHQVQASIAFSSPNQDGIDQFKDTQYYTDPETGNPVLMGSVGAMHCSTHKVIVLGDHELWVAKVDRVDHGVGSMRGTREESTPLLYHDRRYHSVGEEVFMQAFEDHTLDFRQWTHRAHVRMAWNYLREMEKEEARPLIKSGIDSYYKANKDKVQFSYNETITEFFVELICTAVQADELSGRLDENDFFEFLERYPILKDRKVINQFYSRELLHSDQTFNPSIEYMRIIARKKQNSSFYITLNEERYWFPGDCLRGKVTLHLSKPCKTTSIRVCLWGKVTTIIKDRKEEFPLFQKEIVAYHIPGSKSSVLDAKVHSYPFEFIIPSDLTLPSFTENDYPEGSVVYAIQAIHDRPFVADIMAQKAQLHIPLLEKIDVTSQQFQIPQETEGYCHFDDALPDDFRRKFAPDAGMQATIKATIPRIAYVRGETIPVQISIQHLYPFTRTGGLTISLCRAALFVNGNKTYVSPEEPVKTIKCDINITSANNLRQTILEQLLIPTTTPPTIDANGRLMQVQYKIVVMAELSDMTKSSLLSKLKTGSTDMQASLHVATLHVPIKLGTLPFASMPIDPEEFADEMDTQSQTSEGSTIVFGIEKAISRQSSVSVPNMDLKKIIARSDSITSYSSISSNHSHRSWMSAPSGLSRNTSSTSTSSNFVPSFRDDSVPLYIMQELNTSNPSSTGNMAAGTPVYELQEMLSDIPNMILQPIDIGMHDLSLKQSHRGSIVLSPIAASPMSTPVARRESWPPRESVSQPLRPPMPTMNSSNSARTITGSGRRKPFTTIFKDELSDDDDQASYYTQISSADTLVNTGEDLSRFSENGRSSTSNTTITSNDMPSPSGSRRPLANFIPFQGASDSESSEAADDMSSDDSDADDPVVILSRQRRAAAKSNQKRFMTIHR</sequence>
<dbReference type="Proteomes" id="UP000612746">
    <property type="component" value="Unassembled WGS sequence"/>
</dbReference>
<feature type="domain" description="Flavin reductase like" evidence="3">
    <location>
        <begin position="82"/>
        <end position="241"/>
    </location>
</feature>
<dbReference type="SUPFAM" id="SSF50475">
    <property type="entry name" value="FMN-binding split barrel"/>
    <property type="match status" value="1"/>
</dbReference>
<feature type="region of interest" description="Disordered" evidence="2">
    <location>
        <begin position="883"/>
        <end position="923"/>
    </location>
</feature>
<dbReference type="InterPro" id="IPR050268">
    <property type="entry name" value="NADH-dep_flavin_reductase"/>
</dbReference>
<comment type="caution">
    <text evidence="5">The sequence shown here is derived from an EMBL/GenBank/DDBJ whole genome shotgun (WGS) entry which is preliminary data.</text>
</comment>
<dbReference type="SMART" id="SM01017">
    <property type="entry name" value="Arrestin_C"/>
    <property type="match status" value="1"/>
</dbReference>
<dbReference type="PANTHER" id="PTHR30466">
    <property type="entry name" value="FLAVIN REDUCTASE"/>
    <property type="match status" value="1"/>
</dbReference>
<dbReference type="GO" id="GO:0042602">
    <property type="term" value="F:riboflavin reductase (NADPH) activity"/>
    <property type="evidence" value="ECO:0007669"/>
    <property type="project" value="TreeGrafter"/>
</dbReference>
<dbReference type="Gene3D" id="2.30.110.10">
    <property type="entry name" value="Electron Transport, Fmn-binding Protein, Chain A"/>
    <property type="match status" value="1"/>
</dbReference>
<feature type="compositionally biased region" description="Polar residues" evidence="2">
    <location>
        <begin position="906"/>
        <end position="918"/>
    </location>
</feature>
<evidence type="ECO:0000256" key="1">
    <source>
        <dbReference type="ARBA" id="ARBA00023002"/>
    </source>
</evidence>
<evidence type="ECO:0000259" key="4">
    <source>
        <dbReference type="SMART" id="SM01017"/>
    </source>
</evidence>
<accession>A0A8H7PTB5</accession>
<dbReference type="SMART" id="SM00903">
    <property type="entry name" value="Flavin_Reduct"/>
    <property type="match status" value="1"/>
</dbReference>
<dbReference type="InterPro" id="IPR014756">
    <property type="entry name" value="Ig_E-set"/>
</dbReference>
<evidence type="ECO:0000313" key="6">
    <source>
        <dbReference type="Proteomes" id="UP000612746"/>
    </source>
</evidence>
<feature type="compositionally biased region" description="Low complexity" evidence="2">
    <location>
        <begin position="968"/>
        <end position="978"/>
    </location>
</feature>
<evidence type="ECO:0000256" key="2">
    <source>
        <dbReference type="SAM" id="MobiDB-lite"/>
    </source>
</evidence>
<dbReference type="Pfam" id="PF02752">
    <property type="entry name" value="Arrestin_C"/>
    <property type="match status" value="1"/>
</dbReference>
<evidence type="ECO:0008006" key="7">
    <source>
        <dbReference type="Google" id="ProtNLM"/>
    </source>
</evidence>
<dbReference type="InterPro" id="IPR011021">
    <property type="entry name" value="Arrestin-like_N"/>
</dbReference>
<dbReference type="InterPro" id="IPR012349">
    <property type="entry name" value="Split_barrel_FMN-bd"/>
</dbReference>
<dbReference type="Gene3D" id="2.60.40.640">
    <property type="match status" value="2"/>
</dbReference>
<feature type="region of interest" description="Disordered" evidence="2">
    <location>
        <begin position="959"/>
        <end position="1024"/>
    </location>
</feature>
<dbReference type="InterPro" id="IPR011022">
    <property type="entry name" value="Arrestin_C-like"/>
</dbReference>
<dbReference type="InterPro" id="IPR002563">
    <property type="entry name" value="Flavin_Rdtase-like_dom"/>
</dbReference>
<keyword evidence="6" id="KW-1185">Reference proteome</keyword>
<dbReference type="InterPro" id="IPR014752">
    <property type="entry name" value="Arrestin-like_C"/>
</dbReference>
<feature type="domain" description="Arrestin C-terminal-like" evidence="4">
    <location>
        <begin position="555"/>
        <end position="709"/>
    </location>
</feature>
<dbReference type="AlphaFoldDB" id="A0A8H7PTB5"/>
<protein>
    <recommendedName>
        <fullName evidence="7">Flavin reductase like domain-containing protein</fullName>
    </recommendedName>
</protein>
<dbReference type="SUPFAM" id="SSF81296">
    <property type="entry name" value="E set domains"/>
    <property type="match status" value="1"/>
</dbReference>
<feature type="region of interest" description="Disordered" evidence="2">
    <location>
        <begin position="769"/>
        <end position="801"/>
    </location>
</feature>
<dbReference type="Pfam" id="PF00339">
    <property type="entry name" value="Arrestin_N"/>
    <property type="match status" value="1"/>
</dbReference>
<reference evidence="5" key="1">
    <citation type="submission" date="2020-12" db="EMBL/GenBank/DDBJ databases">
        <title>Metabolic potential, ecology and presence of endohyphal bacteria is reflected in genomic diversity of Mucoromycotina.</title>
        <authorList>
            <person name="Muszewska A."/>
            <person name="Okrasinska A."/>
            <person name="Steczkiewicz K."/>
            <person name="Drgas O."/>
            <person name="Orlowska M."/>
            <person name="Perlinska-Lenart U."/>
            <person name="Aleksandrzak-Piekarczyk T."/>
            <person name="Szatraj K."/>
            <person name="Zielenkiewicz U."/>
            <person name="Pilsyk S."/>
            <person name="Malc E."/>
            <person name="Mieczkowski P."/>
            <person name="Kruszewska J.S."/>
            <person name="Biernat P."/>
            <person name="Pawlowska J."/>
        </authorList>
    </citation>
    <scope>NUCLEOTIDE SEQUENCE</scope>
    <source>
        <strain evidence="5">WA0000051536</strain>
    </source>
</reference>
<dbReference type="EMBL" id="JAEPRA010000010">
    <property type="protein sequence ID" value="KAG2179458.1"/>
    <property type="molecule type" value="Genomic_DNA"/>
</dbReference>
<gene>
    <name evidence="5" type="ORF">INT44_006304</name>
</gene>
<organism evidence="5 6">
    <name type="scientific">Umbelopsis vinacea</name>
    <dbReference type="NCBI Taxonomy" id="44442"/>
    <lineage>
        <taxon>Eukaryota</taxon>
        <taxon>Fungi</taxon>
        <taxon>Fungi incertae sedis</taxon>
        <taxon>Mucoromycota</taxon>
        <taxon>Mucoromycotina</taxon>
        <taxon>Umbelopsidomycetes</taxon>
        <taxon>Umbelopsidales</taxon>
        <taxon>Umbelopsidaceae</taxon>
        <taxon>Umbelopsis</taxon>
    </lineage>
</organism>
<keyword evidence="1" id="KW-0560">Oxidoreductase</keyword>
<proteinExistence type="predicted"/>
<feature type="compositionally biased region" description="Low complexity" evidence="2">
    <location>
        <begin position="769"/>
        <end position="783"/>
    </location>
</feature>